<evidence type="ECO:0000256" key="4">
    <source>
        <dbReference type="ARBA" id="ARBA00022679"/>
    </source>
</evidence>
<keyword evidence="5 8" id="KW-0548">Nucleotidyltransferase</keyword>
<dbReference type="PANTHER" id="PTHR19376">
    <property type="entry name" value="DNA-DIRECTED RNA POLYMERASE"/>
    <property type="match status" value="1"/>
</dbReference>
<keyword evidence="6" id="KW-0804">Transcription</keyword>
<accession>A0ABV2AMM2</accession>
<keyword evidence="4 8" id="KW-0808">Transferase</keyword>
<dbReference type="EC" id="2.7.7.6" evidence="2"/>
<keyword evidence="9" id="KW-1185">Reference proteome</keyword>
<organism evidence="8 9">
    <name type="scientific">Bonamia ostreae</name>
    <dbReference type="NCBI Taxonomy" id="126728"/>
    <lineage>
        <taxon>Eukaryota</taxon>
        <taxon>Sar</taxon>
        <taxon>Rhizaria</taxon>
        <taxon>Endomyxa</taxon>
        <taxon>Ascetosporea</taxon>
        <taxon>Haplosporida</taxon>
        <taxon>Bonamia</taxon>
    </lineage>
</organism>
<evidence type="ECO:0000256" key="5">
    <source>
        <dbReference type="ARBA" id="ARBA00022695"/>
    </source>
</evidence>
<comment type="similarity">
    <text evidence="1">Belongs to the RNA polymerase beta' chain family.</text>
</comment>
<dbReference type="GO" id="GO:0003899">
    <property type="term" value="F:DNA-directed RNA polymerase activity"/>
    <property type="evidence" value="ECO:0007669"/>
    <property type="project" value="UniProtKB-EC"/>
</dbReference>
<feature type="domain" description="RNA polymerase Rpb1" evidence="7">
    <location>
        <begin position="12"/>
        <end position="268"/>
    </location>
</feature>
<evidence type="ECO:0000313" key="9">
    <source>
        <dbReference type="Proteomes" id="UP001439008"/>
    </source>
</evidence>
<name>A0ABV2AMM2_9EUKA</name>
<dbReference type="Proteomes" id="UP001439008">
    <property type="component" value="Unassembled WGS sequence"/>
</dbReference>
<evidence type="ECO:0000256" key="1">
    <source>
        <dbReference type="ARBA" id="ARBA00006460"/>
    </source>
</evidence>
<protein>
    <recommendedName>
        <fullName evidence="2">DNA-directed RNA polymerase</fullName>
        <ecNumber evidence="2">2.7.7.6</ecNumber>
    </recommendedName>
</protein>
<reference evidence="8 9" key="1">
    <citation type="journal article" date="2024" name="BMC Biol.">
        <title>Comparative genomics of Ascetosporea gives new insight into the evolutionary basis for animal parasitism in Rhizaria.</title>
        <authorList>
            <person name="Hiltunen Thoren M."/>
            <person name="Onut-Brannstrom I."/>
            <person name="Alfjorden A."/>
            <person name="Peckova H."/>
            <person name="Swords F."/>
            <person name="Hooper C."/>
            <person name="Holzer A.S."/>
            <person name="Bass D."/>
            <person name="Burki F."/>
        </authorList>
    </citation>
    <scope>NUCLEOTIDE SEQUENCE [LARGE SCALE GENOMIC DNA]</scope>
    <source>
        <strain evidence="8">20-A016</strain>
    </source>
</reference>
<dbReference type="SUPFAM" id="SSF64484">
    <property type="entry name" value="beta and beta-prime subunits of DNA dependent RNA-polymerase"/>
    <property type="match status" value="1"/>
</dbReference>
<proteinExistence type="inferred from homology"/>
<dbReference type="GO" id="GO:0000428">
    <property type="term" value="C:DNA-directed RNA polymerase complex"/>
    <property type="evidence" value="ECO:0007669"/>
    <property type="project" value="UniProtKB-KW"/>
</dbReference>
<evidence type="ECO:0000256" key="3">
    <source>
        <dbReference type="ARBA" id="ARBA00022478"/>
    </source>
</evidence>
<dbReference type="InterPro" id="IPR044893">
    <property type="entry name" value="RNA_pol_Rpb1_clamp_domain"/>
</dbReference>
<evidence type="ECO:0000313" key="8">
    <source>
        <dbReference type="EMBL" id="MES1920921.1"/>
    </source>
</evidence>
<keyword evidence="3 8" id="KW-0240">DNA-directed RNA polymerase</keyword>
<sequence>MNTFELSSIKVRDITNIQFGILNPDEVRSMSVVEVKTATAYEKGGIPKENGLLDLRMGTTDEGFLCQSCQGNRTECPGHFGHVELARPMFHIGFLGVALKILRCVCFKCSRLLADPRTPQFAATQAVRGNKAKFEAMYDLSKAIGKCGGDANGCGYGQPVYRKATTHLNADFPEGYSSHKSVDRKRELSAQEVFDVFAKISDDDCHLIGLDPKFSRPEWFILTVLPVPPPPVRPAVRLDSVSFSLDDLTHKLADIVKFNNTLKRNRTGCRSTCFRRTRRSCNITLLL</sequence>
<dbReference type="PANTHER" id="PTHR19376:SF37">
    <property type="entry name" value="DNA-DIRECTED RNA POLYMERASE II SUBUNIT RPB1"/>
    <property type="match status" value="1"/>
</dbReference>
<dbReference type="EMBL" id="JBDODL010000957">
    <property type="protein sequence ID" value="MES1920921.1"/>
    <property type="molecule type" value="Genomic_DNA"/>
</dbReference>
<comment type="caution">
    <text evidence="8">The sequence shown here is derived from an EMBL/GenBank/DDBJ whole genome shotgun (WGS) entry which is preliminary data.</text>
</comment>
<gene>
    <name evidence="8" type="primary">RPB1_3</name>
    <name evidence="8" type="ORF">MHBO_002530</name>
</gene>
<evidence type="ECO:0000256" key="6">
    <source>
        <dbReference type="ARBA" id="ARBA00023163"/>
    </source>
</evidence>
<evidence type="ECO:0000259" key="7">
    <source>
        <dbReference type="Pfam" id="PF04997"/>
    </source>
</evidence>
<dbReference type="Pfam" id="PF04997">
    <property type="entry name" value="RNA_pol_Rpb1_1"/>
    <property type="match status" value="1"/>
</dbReference>
<dbReference type="Gene3D" id="4.10.860.120">
    <property type="entry name" value="RNA polymerase II, clamp domain"/>
    <property type="match status" value="1"/>
</dbReference>
<dbReference type="InterPro" id="IPR007080">
    <property type="entry name" value="RNA_pol_Rpb1_1"/>
</dbReference>
<evidence type="ECO:0000256" key="2">
    <source>
        <dbReference type="ARBA" id="ARBA00012418"/>
    </source>
</evidence>
<dbReference type="InterPro" id="IPR045867">
    <property type="entry name" value="DNA-dir_RpoC_beta_prime"/>
</dbReference>